<reference evidence="1" key="1">
    <citation type="submission" date="2022-06" db="EMBL/GenBank/DDBJ databases">
        <title>Phylogenomic reconstructions and comparative analyses of Kickxellomycotina fungi.</title>
        <authorList>
            <person name="Reynolds N.K."/>
            <person name="Stajich J.E."/>
            <person name="Barry K."/>
            <person name="Grigoriev I.V."/>
            <person name="Crous P."/>
            <person name="Smith M.E."/>
        </authorList>
    </citation>
    <scope>NUCLEOTIDE SEQUENCE</scope>
    <source>
        <strain evidence="1">RSA 2271</strain>
    </source>
</reference>
<dbReference type="EMBL" id="JAMZIH010007016">
    <property type="protein sequence ID" value="KAJ1673382.1"/>
    <property type="molecule type" value="Genomic_DNA"/>
</dbReference>
<evidence type="ECO:0000313" key="2">
    <source>
        <dbReference type="Proteomes" id="UP001145114"/>
    </source>
</evidence>
<dbReference type="Proteomes" id="UP001145114">
    <property type="component" value="Unassembled WGS sequence"/>
</dbReference>
<keyword evidence="2" id="KW-1185">Reference proteome</keyword>
<comment type="caution">
    <text evidence="1">The sequence shown here is derived from an EMBL/GenBank/DDBJ whole genome shotgun (WGS) entry which is preliminary data.</text>
</comment>
<accession>A0ACC1HB56</accession>
<evidence type="ECO:0000313" key="1">
    <source>
        <dbReference type="EMBL" id="KAJ1673382.1"/>
    </source>
</evidence>
<gene>
    <name evidence="1" type="ORF">EV182_005344</name>
</gene>
<protein>
    <submittedName>
        <fullName evidence="1">Uncharacterized protein</fullName>
    </submittedName>
</protein>
<proteinExistence type="predicted"/>
<organism evidence="1 2">
    <name type="scientific">Spiromyces aspiralis</name>
    <dbReference type="NCBI Taxonomy" id="68401"/>
    <lineage>
        <taxon>Eukaryota</taxon>
        <taxon>Fungi</taxon>
        <taxon>Fungi incertae sedis</taxon>
        <taxon>Zoopagomycota</taxon>
        <taxon>Kickxellomycotina</taxon>
        <taxon>Kickxellomycetes</taxon>
        <taxon>Kickxellales</taxon>
        <taxon>Kickxellaceae</taxon>
        <taxon>Spiromyces</taxon>
    </lineage>
</organism>
<sequence length="425" mass="45649">YITVNDDEEGWRRDLGPLFDESAPLLERHQTSSTIPPTTTAAVSPYGEMNIDLSRESDDDGRHREVGAYDVALLASPAASGLSRRSRAAQWSVSAAHFARMVARVTGHVAESFMNGPMYGIIAAFVVISIPPLKRNILMPGTVLYSVASAISMLGDACVPMTIMALGAQLGFMHSSGEVYPPSRDVSPDRRHALARDTGSMVSLSGESYTACPAASVVLEGSIECSSGMHHEPCVSQDAGASRIIREYQPSLRRYTKYHGPSAGDTCEFSSPAFCNSPLAAATTTMSSPHSGQGAQSISGRHKHQLRHHNPKRLQYIGVLITLFARFLVVPLVTSLALIVVQTKFPSLAPAILSKDPVLVLTLLLLSACPPAINLITISHVTGMFQDEAAIILFWSYLLGALFMALEISAFLWVVNAIRTPEGGC</sequence>
<feature type="non-terminal residue" evidence="1">
    <location>
        <position position="1"/>
    </location>
</feature>
<name>A0ACC1HB56_9FUNG</name>